<reference evidence="10 11" key="1">
    <citation type="submission" date="2018-04" db="EMBL/GenBank/DDBJ databases">
        <title>The genome of golden apple snail Pomacea canaliculata provides insight into stress tolerance and invasive adaptation.</title>
        <authorList>
            <person name="Liu C."/>
            <person name="Liu B."/>
            <person name="Ren Y."/>
            <person name="Zhang Y."/>
            <person name="Wang H."/>
            <person name="Li S."/>
            <person name="Jiang F."/>
            <person name="Yin L."/>
            <person name="Zhang G."/>
            <person name="Qian W."/>
            <person name="Fan W."/>
        </authorList>
    </citation>
    <scope>NUCLEOTIDE SEQUENCE [LARGE SCALE GENOMIC DNA]</scope>
    <source>
        <strain evidence="10">SZHN2017</strain>
        <tissue evidence="10">Muscle</tissue>
    </source>
</reference>
<dbReference type="InterPro" id="IPR017978">
    <property type="entry name" value="GPCR_3_C"/>
</dbReference>
<proteinExistence type="predicted"/>
<name>A0A2T7PWU8_POMCA</name>
<feature type="transmembrane region" description="Helical" evidence="7">
    <location>
        <begin position="794"/>
        <end position="815"/>
    </location>
</feature>
<dbReference type="OrthoDB" id="425344at2759"/>
<dbReference type="InterPro" id="IPR000337">
    <property type="entry name" value="GPCR_3"/>
</dbReference>
<feature type="transmembrane region" description="Helical" evidence="7">
    <location>
        <begin position="595"/>
        <end position="617"/>
    </location>
</feature>
<feature type="signal peptide" evidence="8">
    <location>
        <begin position="1"/>
        <end position="23"/>
    </location>
</feature>
<dbReference type="GO" id="GO:0004930">
    <property type="term" value="F:G protein-coupled receptor activity"/>
    <property type="evidence" value="ECO:0007669"/>
    <property type="project" value="InterPro"/>
</dbReference>
<feature type="transmembrane region" description="Helical" evidence="7">
    <location>
        <begin position="663"/>
        <end position="685"/>
    </location>
</feature>
<evidence type="ECO:0000313" key="10">
    <source>
        <dbReference type="EMBL" id="PVD37903.1"/>
    </source>
</evidence>
<feature type="domain" description="G-protein coupled receptors family 3 profile" evidence="9">
    <location>
        <begin position="600"/>
        <end position="853"/>
    </location>
</feature>
<dbReference type="GO" id="GO:0016020">
    <property type="term" value="C:membrane"/>
    <property type="evidence" value="ECO:0007669"/>
    <property type="project" value="UniProtKB-SubCell"/>
</dbReference>
<comment type="caution">
    <text evidence="10">The sequence shown here is derived from an EMBL/GenBank/DDBJ whole genome shotgun (WGS) entry which is preliminary data.</text>
</comment>
<dbReference type="Gene3D" id="3.40.50.2300">
    <property type="match status" value="2"/>
</dbReference>
<evidence type="ECO:0000256" key="7">
    <source>
        <dbReference type="SAM" id="Phobius"/>
    </source>
</evidence>
<dbReference type="EMBL" id="PZQS01000001">
    <property type="protein sequence ID" value="PVD37903.1"/>
    <property type="molecule type" value="Genomic_DNA"/>
</dbReference>
<organism evidence="10 11">
    <name type="scientific">Pomacea canaliculata</name>
    <name type="common">Golden apple snail</name>
    <dbReference type="NCBI Taxonomy" id="400727"/>
    <lineage>
        <taxon>Eukaryota</taxon>
        <taxon>Metazoa</taxon>
        <taxon>Spiralia</taxon>
        <taxon>Lophotrochozoa</taxon>
        <taxon>Mollusca</taxon>
        <taxon>Gastropoda</taxon>
        <taxon>Caenogastropoda</taxon>
        <taxon>Architaenioglossa</taxon>
        <taxon>Ampullarioidea</taxon>
        <taxon>Ampullariidae</taxon>
        <taxon>Pomacea</taxon>
    </lineage>
</organism>
<accession>A0A2T7PWU8</accession>
<dbReference type="Pfam" id="PF00003">
    <property type="entry name" value="7tm_3"/>
    <property type="match status" value="1"/>
</dbReference>
<keyword evidence="3 7" id="KW-1133">Transmembrane helix</keyword>
<dbReference type="PANTHER" id="PTHR24060">
    <property type="entry name" value="METABOTROPIC GLUTAMATE RECEPTOR"/>
    <property type="match status" value="1"/>
</dbReference>
<protein>
    <recommendedName>
        <fullName evidence="9">G-protein coupled receptors family 3 profile domain-containing protein</fullName>
    </recommendedName>
</protein>
<dbReference type="InterPro" id="IPR028082">
    <property type="entry name" value="Peripla_BP_I"/>
</dbReference>
<comment type="subcellular location">
    <subcellularLocation>
        <location evidence="1">Membrane</location>
        <topology evidence="1">Multi-pass membrane protein</topology>
    </subcellularLocation>
</comment>
<keyword evidence="8" id="KW-0732">Signal</keyword>
<keyword evidence="5" id="KW-0675">Receptor</keyword>
<evidence type="ECO:0000256" key="3">
    <source>
        <dbReference type="ARBA" id="ARBA00022989"/>
    </source>
</evidence>
<keyword evidence="6" id="KW-0325">Glycoprotein</keyword>
<evidence type="ECO:0000259" key="9">
    <source>
        <dbReference type="PROSITE" id="PS50259"/>
    </source>
</evidence>
<dbReference type="AlphaFoldDB" id="A0A2T7PWU8"/>
<feature type="transmembrane region" description="Helical" evidence="7">
    <location>
        <begin position="706"/>
        <end position="731"/>
    </location>
</feature>
<keyword evidence="4 7" id="KW-0472">Membrane</keyword>
<feature type="transmembrane region" description="Helical" evidence="7">
    <location>
        <begin position="638"/>
        <end position="657"/>
    </location>
</feature>
<gene>
    <name evidence="10" type="ORF">C0Q70_00505</name>
</gene>
<dbReference type="InterPro" id="IPR050726">
    <property type="entry name" value="mGluR"/>
</dbReference>
<feature type="transmembrane region" description="Helical" evidence="7">
    <location>
        <begin position="761"/>
        <end position="782"/>
    </location>
</feature>
<evidence type="ECO:0000256" key="2">
    <source>
        <dbReference type="ARBA" id="ARBA00022692"/>
    </source>
</evidence>
<keyword evidence="11" id="KW-1185">Reference proteome</keyword>
<sequence length="888" mass="99016">MPPGFLIVGCLFLATLWVGTSRSGEIRPIANMTHITWQRPGDLTLGVILSLSVADPHTSCGRRLRRPSALHRLESLVFAVDEINRRTDLLPNITLGFVIMDDCSLETVALLRALHFIQKPPPRLLPGGDMEETGALHTFRSFPVVGVIGAELSASSMQMASLLSPFHIPQLSYASSSPHLSDKQRYKFFSRLVPSDRQQALLITDILEQFNWTYLTILYSYSVYGQSGLKHLLSALSEKKNYCVATSIMIESNFKDEDFDAVIEDLLKIKRSRVVVIFALEGLSILRAAQRKGVKGDFVWIASDAVLPNVQDFKGIEDASLGILLVGFSSNPVARFENALEHYTLNSRTENPWFHLFYQQMFDCSTELDSSPTNRTCDRDLPISASPAYARSTTVSRVFDAVYAYAHALHALTKDCHLAPHEASSCFTSEQLFETLRSNTTAFVGESDVPVGFDSLGDGPPIYQVKNLRVDNGKYSFVTVGEWDGRFRYFDKDHIMWHPGLLEPGDETPKSYCSLESVWKLYQSKRICGISGMQRAVRGRAAGHAVVASVLLDMRALPRERAHSPLPHQPRHRQLHLARRGHAHALRPHPSDLHLLPHASGVVILVLDLLVLALTLTSSALYVRQRATRLIKASSRELSGLMLGGHVVACLLVPVFVVEPSAASCLLGHTGFHLCLTLVYAPLLVKTNRIYRIFMLGRRTTKKPPFVSSLAQIIASVTIVVMHLVLVVAWVSTDPPRVLTRMPNLNRKYVERVCEVSERGFILSTVFNLLLMAACVVHSIFTRHLPANFNEAKFIAFCIYTIVVLWLSFLPTYFVVDTSEVRTLCLTLALLVNVISCQCFLFLTKLYAVYRLPVSAQHVQSGSSESDKRTEATFLREPNHAAIVPSKL</sequence>
<evidence type="ECO:0000256" key="4">
    <source>
        <dbReference type="ARBA" id="ARBA00023136"/>
    </source>
</evidence>
<evidence type="ECO:0000313" key="11">
    <source>
        <dbReference type="Proteomes" id="UP000245119"/>
    </source>
</evidence>
<dbReference type="Proteomes" id="UP000245119">
    <property type="component" value="Linkage Group LG1"/>
</dbReference>
<evidence type="ECO:0000256" key="6">
    <source>
        <dbReference type="ARBA" id="ARBA00023180"/>
    </source>
</evidence>
<evidence type="ECO:0000256" key="5">
    <source>
        <dbReference type="ARBA" id="ARBA00023170"/>
    </source>
</evidence>
<dbReference type="CDD" id="cd13953">
    <property type="entry name" value="7tm_classC_mGluR-like"/>
    <property type="match status" value="1"/>
</dbReference>
<evidence type="ECO:0000256" key="8">
    <source>
        <dbReference type="SAM" id="SignalP"/>
    </source>
</evidence>
<dbReference type="InterPro" id="IPR001828">
    <property type="entry name" value="ANF_lig-bd_rcpt"/>
</dbReference>
<evidence type="ECO:0000256" key="1">
    <source>
        <dbReference type="ARBA" id="ARBA00004141"/>
    </source>
</evidence>
<dbReference type="PROSITE" id="PS50259">
    <property type="entry name" value="G_PROTEIN_RECEP_F3_4"/>
    <property type="match status" value="1"/>
</dbReference>
<dbReference type="Pfam" id="PF01094">
    <property type="entry name" value="ANF_receptor"/>
    <property type="match status" value="1"/>
</dbReference>
<feature type="chain" id="PRO_5015452672" description="G-protein coupled receptors family 3 profile domain-containing protein" evidence="8">
    <location>
        <begin position="24"/>
        <end position="888"/>
    </location>
</feature>
<feature type="transmembrane region" description="Helical" evidence="7">
    <location>
        <begin position="821"/>
        <end position="843"/>
    </location>
</feature>
<dbReference type="PRINTS" id="PR00248">
    <property type="entry name" value="GPCRMGR"/>
</dbReference>
<keyword evidence="2 7" id="KW-0812">Transmembrane</keyword>
<dbReference type="SUPFAM" id="SSF53822">
    <property type="entry name" value="Periplasmic binding protein-like I"/>
    <property type="match status" value="1"/>
</dbReference>